<dbReference type="WBParaSite" id="EEL_0000091801-mRNA-1">
    <property type="protein sequence ID" value="EEL_0000091801-mRNA-1"/>
    <property type="gene ID" value="EEL_0000091801"/>
</dbReference>
<accession>A0A0R3RHJ3</accession>
<dbReference type="AlphaFoldDB" id="A0A0R3RHJ3"/>
<keyword evidence="1" id="KW-1185">Reference proteome</keyword>
<dbReference type="Proteomes" id="UP000050640">
    <property type="component" value="Unplaced"/>
</dbReference>
<evidence type="ECO:0000313" key="1">
    <source>
        <dbReference type="Proteomes" id="UP000050640"/>
    </source>
</evidence>
<name>A0A0R3RHJ3_9BILA</name>
<reference evidence="2" key="1">
    <citation type="submission" date="2017-02" db="UniProtKB">
        <authorList>
            <consortium name="WormBaseParasite"/>
        </authorList>
    </citation>
    <scope>IDENTIFICATION</scope>
</reference>
<sequence>MVVKSVLQEEDAQWKNKCSKIDIIRMLSNVKYEAFVAKESTEQIRTAEIREHKSFHLVHSLYMERSISMEKREKNSLSNCVCDRTEKTIKCLTCGATFRGHIALACKEHPRRINLMDIRIIVNCTLLLDHFIIFENQCGLDCLAVSLLSITEILRKLF</sequence>
<proteinExistence type="predicted"/>
<evidence type="ECO:0000313" key="2">
    <source>
        <dbReference type="WBParaSite" id="EEL_0000091801-mRNA-1"/>
    </source>
</evidence>
<organism evidence="1 2">
    <name type="scientific">Elaeophora elaphi</name>
    <dbReference type="NCBI Taxonomy" id="1147741"/>
    <lineage>
        <taxon>Eukaryota</taxon>
        <taxon>Metazoa</taxon>
        <taxon>Ecdysozoa</taxon>
        <taxon>Nematoda</taxon>
        <taxon>Chromadorea</taxon>
        <taxon>Rhabditida</taxon>
        <taxon>Spirurina</taxon>
        <taxon>Spiruromorpha</taxon>
        <taxon>Filarioidea</taxon>
        <taxon>Onchocercidae</taxon>
        <taxon>Elaeophora</taxon>
    </lineage>
</organism>
<protein>
    <submittedName>
        <fullName evidence="2">Uncharacterized protein</fullName>
    </submittedName>
</protein>